<evidence type="ECO:0000256" key="1">
    <source>
        <dbReference type="PROSITE-ProRule" id="PRU00339"/>
    </source>
</evidence>
<dbReference type="OrthoDB" id="3623494at2"/>
<dbReference type="PANTHER" id="PTHR12558">
    <property type="entry name" value="CELL DIVISION CYCLE 16,23,27"/>
    <property type="match status" value="1"/>
</dbReference>
<dbReference type="SUPFAM" id="SSF81901">
    <property type="entry name" value="HCP-like"/>
    <property type="match status" value="1"/>
</dbReference>
<feature type="repeat" description="TPR" evidence="1">
    <location>
        <begin position="110"/>
        <end position="143"/>
    </location>
</feature>
<proteinExistence type="predicted"/>
<accession>A0A563F2K2</accession>
<dbReference type="Pfam" id="PF07721">
    <property type="entry name" value="TPR_4"/>
    <property type="match status" value="1"/>
</dbReference>
<keyword evidence="1" id="KW-0802">TPR repeat</keyword>
<dbReference type="Proteomes" id="UP000316639">
    <property type="component" value="Unassembled WGS sequence"/>
</dbReference>
<dbReference type="PROSITE" id="PS50005">
    <property type="entry name" value="TPR"/>
    <property type="match status" value="2"/>
</dbReference>
<dbReference type="InterPro" id="IPR019734">
    <property type="entry name" value="TPR_rpt"/>
</dbReference>
<keyword evidence="4" id="KW-1185">Reference proteome</keyword>
<evidence type="ECO:0000313" key="4">
    <source>
        <dbReference type="Proteomes" id="UP000316639"/>
    </source>
</evidence>
<comment type="caution">
    <text evidence="3">The sequence shown here is derived from an EMBL/GenBank/DDBJ whole genome shotgun (WGS) entry which is preliminary data.</text>
</comment>
<name>A0A563F2K2_9PSEU</name>
<dbReference type="GO" id="GO:0051301">
    <property type="term" value="P:cell division"/>
    <property type="evidence" value="ECO:0007669"/>
    <property type="project" value="TreeGrafter"/>
</dbReference>
<dbReference type="PANTHER" id="PTHR12558:SF13">
    <property type="entry name" value="CELL DIVISION CYCLE PROTEIN 27 HOMOLOG"/>
    <property type="match status" value="1"/>
</dbReference>
<organism evidence="3 4">
    <name type="scientific">Lentzea tibetensis</name>
    <dbReference type="NCBI Taxonomy" id="2591470"/>
    <lineage>
        <taxon>Bacteria</taxon>
        <taxon>Bacillati</taxon>
        <taxon>Actinomycetota</taxon>
        <taxon>Actinomycetes</taxon>
        <taxon>Pseudonocardiales</taxon>
        <taxon>Pseudonocardiaceae</taxon>
        <taxon>Lentzea</taxon>
    </lineage>
</organism>
<feature type="repeat" description="TPR" evidence="1">
    <location>
        <begin position="175"/>
        <end position="208"/>
    </location>
</feature>
<evidence type="ECO:0000313" key="3">
    <source>
        <dbReference type="EMBL" id="TWP53968.1"/>
    </source>
</evidence>
<dbReference type="Pfam" id="PF13181">
    <property type="entry name" value="TPR_8"/>
    <property type="match status" value="1"/>
</dbReference>
<dbReference type="SMART" id="SM00028">
    <property type="entry name" value="TPR"/>
    <property type="match status" value="2"/>
</dbReference>
<dbReference type="GO" id="GO:0042802">
    <property type="term" value="F:identical protein binding"/>
    <property type="evidence" value="ECO:0007669"/>
    <property type="project" value="InterPro"/>
</dbReference>
<dbReference type="Pfam" id="PF13374">
    <property type="entry name" value="TPR_10"/>
    <property type="match status" value="1"/>
</dbReference>
<dbReference type="InterPro" id="IPR011717">
    <property type="entry name" value="TPR-4"/>
</dbReference>
<protein>
    <submittedName>
        <fullName evidence="3">Tetratricopeptide repeat protein</fullName>
    </submittedName>
</protein>
<evidence type="ECO:0000256" key="2">
    <source>
        <dbReference type="SAM" id="MobiDB-lite"/>
    </source>
</evidence>
<dbReference type="AlphaFoldDB" id="A0A563F2K2"/>
<feature type="region of interest" description="Disordered" evidence="2">
    <location>
        <begin position="1"/>
        <end position="24"/>
    </location>
</feature>
<sequence length="288" mass="31336">MGDLMSEPDLGPLSRRGSDLLDGGTGRRPYERAIEVLEQAVAAGEPAAARLLARGYLERGRLIEAQELLGPLVAAGRDDLADVLADVLADLGMTSDAESAYLLAVAGGDSKAMNNFALFLAEQGRLDEAVTMFERAVELDDTLAPANLARTHLHDRRDVAAALAVAERHLDPAKPTTYCALAEVYAELGRQDEAEQLLRKAIDLEAQQAHIDYAKFLHRHRNDLVAAEREYRLAGELDEPAAGYHLGAFLLDHGDEDEAADVLEQAASWGDLDARRLLDTEFELVMDP</sequence>
<dbReference type="Gene3D" id="1.25.40.10">
    <property type="entry name" value="Tetratricopeptide repeat domain"/>
    <property type="match status" value="1"/>
</dbReference>
<reference evidence="3 4" key="1">
    <citation type="submission" date="2019-07" db="EMBL/GenBank/DDBJ databases">
        <title>Lentzea xizangensis sp. nov., isolated from Qinghai-Tibetan Plateau Soils.</title>
        <authorList>
            <person name="Huang J."/>
        </authorList>
    </citation>
    <scope>NUCLEOTIDE SEQUENCE [LARGE SCALE GENOMIC DNA]</scope>
    <source>
        <strain evidence="3 4">FXJ1.1311</strain>
    </source>
</reference>
<dbReference type="InterPro" id="IPR011990">
    <property type="entry name" value="TPR-like_helical_dom_sf"/>
</dbReference>
<dbReference type="EMBL" id="VOBR01000002">
    <property type="protein sequence ID" value="TWP53968.1"/>
    <property type="molecule type" value="Genomic_DNA"/>
</dbReference>
<gene>
    <name evidence="3" type="ORF">FKR81_02455</name>
</gene>